<dbReference type="Gene3D" id="1.10.357.10">
    <property type="entry name" value="Tetracycline Repressor, domain 2"/>
    <property type="match status" value="1"/>
</dbReference>
<dbReference type="PANTHER" id="PTHR30055:SF151">
    <property type="entry name" value="TRANSCRIPTIONAL REGULATORY PROTEIN"/>
    <property type="match status" value="1"/>
</dbReference>
<dbReference type="GO" id="GO:0000976">
    <property type="term" value="F:transcription cis-regulatory region binding"/>
    <property type="evidence" value="ECO:0007669"/>
    <property type="project" value="TreeGrafter"/>
</dbReference>
<keyword evidence="5" id="KW-0804">Transcription</keyword>
<dbReference type="GO" id="GO:0003700">
    <property type="term" value="F:DNA-binding transcription factor activity"/>
    <property type="evidence" value="ECO:0007669"/>
    <property type="project" value="TreeGrafter"/>
</dbReference>
<dbReference type="Gene3D" id="1.10.10.60">
    <property type="entry name" value="Homeodomain-like"/>
    <property type="match status" value="1"/>
</dbReference>
<dbReference type="EMBL" id="WWCR01000002">
    <property type="protein sequence ID" value="MYM71354.1"/>
    <property type="molecule type" value="Genomic_DNA"/>
</dbReference>
<dbReference type="InterPro" id="IPR050109">
    <property type="entry name" value="HTH-type_TetR-like_transc_reg"/>
</dbReference>
<dbReference type="InterPro" id="IPR009057">
    <property type="entry name" value="Homeodomain-like_sf"/>
</dbReference>
<protein>
    <submittedName>
        <fullName evidence="8">TetR family transcriptional regulator</fullName>
    </submittedName>
</protein>
<comment type="caution">
    <text evidence="8">The sequence shown here is derived from an EMBL/GenBank/DDBJ whole genome shotgun (WGS) entry which is preliminary data.</text>
</comment>
<dbReference type="RefSeq" id="WP_161044477.1">
    <property type="nucleotide sequence ID" value="NZ_WWCR01000002.1"/>
</dbReference>
<dbReference type="GO" id="GO:0045892">
    <property type="term" value="P:negative regulation of DNA-templated transcription"/>
    <property type="evidence" value="ECO:0007669"/>
    <property type="project" value="InterPro"/>
</dbReference>
<evidence type="ECO:0000256" key="6">
    <source>
        <dbReference type="PROSITE-ProRule" id="PRU00335"/>
    </source>
</evidence>
<dbReference type="PANTHER" id="PTHR30055">
    <property type="entry name" value="HTH-TYPE TRANSCRIPTIONAL REGULATOR RUTR"/>
    <property type="match status" value="1"/>
</dbReference>
<gene>
    <name evidence="9" type="ORF">GTP55_08355</name>
    <name evidence="8" type="ORF">GTP56_03985</name>
</gene>
<dbReference type="InterPro" id="IPR036271">
    <property type="entry name" value="Tet_transcr_reg_TetR-rel_C_sf"/>
</dbReference>
<evidence type="ECO:0000313" key="10">
    <source>
        <dbReference type="Proteomes" id="UP000466332"/>
    </source>
</evidence>
<feature type="DNA-binding region" description="H-T-H motif" evidence="6">
    <location>
        <begin position="25"/>
        <end position="44"/>
    </location>
</feature>
<keyword evidence="4 6" id="KW-0238">DNA-binding</keyword>
<dbReference type="SUPFAM" id="SSF46689">
    <property type="entry name" value="Homeodomain-like"/>
    <property type="match status" value="1"/>
</dbReference>
<dbReference type="InterPro" id="IPR003012">
    <property type="entry name" value="Tet_transcr_reg_TetR"/>
</dbReference>
<evidence type="ECO:0000313" key="9">
    <source>
        <dbReference type="EMBL" id="MYN39382.1"/>
    </source>
</evidence>
<dbReference type="InterPro" id="IPR001647">
    <property type="entry name" value="HTH_TetR"/>
</dbReference>
<accession>A0A7X4GZB9</accession>
<dbReference type="AlphaFoldDB" id="A0A7X4GZB9"/>
<dbReference type="InterPro" id="IPR004111">
    <property type="entry name" value="Repressor_TetR_C"/>
</dbReference>
<evidence type="ECO:0000256" key="3">
    <source>
        <dbReference type="ARBA" id="ARBA00023015"/>
    </source>
</evidence>
<dbReference type="Proteomes" id="UP000466332">
    <property type="component" value="Unassembled WGS sequence"/>
</dbReference>
<proteinExistence type="predicted"/>
<sequence>MGIQKEQVVAKALELLDETGLDGLTMRRLADALEVKAASLYWHFASKQVLLDAMADALVAEVAVQPTTAAQSWRERLMAVAVEMRGALQSRRDGARVFAGTYVTMPNVMRVGEMMMAPLREAGADTRLASWGAFSVLYFVLGFVMEESGLAPDAIPAAELEQRTTSFLVHALTMFPHLHAARQDIFNPDFDSRFQFGLDLMLDGLAARLNPSR</sequence>
<reference evidence="10 11" key="1">
    <citation type="submission" date="2019-12" db="EMBL/GenBank/DDBJ databases">
        <title>Novel species isolated from a subtropical stream in China.</title>
        <authorList>
            <person name="Lu H."/>
        </authorList>
    </citation>
    <scope>NUCLEOTIDE SEQUENCE [LARGE SCALE GENOMIC DNA]</scope>
    <source>
        <strain evidence="9 10">FT109W</strain>
        <strain evidence="8 11">FT134W</strain>
    </source>
</reference>
<organism evidence="8 11">
    <name type="scientific">Duganella margarita</name>
    <dbReference type="NCBI Taxonomy" id="2692170"/>
    <lineage>
        <taxon>Bacteria</taxon>
        <taxon>Pseudomonadati</taxon>
        <taxon>Pseudomonadota</taxon>
        <taxon>Betaproteobacteria</taxon>
        <taxon>Burkholderiales</taxon>
        <taxon>Oxalobacteraceae</taxon>
        <taxon>Telluria group</taxon>
        <taxon>Duganella</taxon>
    </lineage>
</organism>
<dbReference type="EMBL" id="WWCS01000004">
    <property type="protein sequence ID" value="MYN39382.1"/>
    <property type="molecule type" value="Genomic_DNA"/>
</dbReference>
<dbReference type="SUPFAM" id="SSF48498">
    <property type="entry name" value="Tetracyclin repressor-like, C-terminal domain"/>
    <property type="match status" value="1"/>
</dbReference>
<dbReference type="Pfam" id="PF00440">
    <property type="entry name" value="TetR_N"/>
    <property type="match status" value="1"/>
</dbReference>
<evidence type="ECO:0000256" key="5">
    <source>
        <dbReference type="ARBA" id="ARBA00023163"/>
    </source>
</evidence>
<dbReference type="GO" id="GO:0046677">
    <property type="term" value="P:response to antibiotic"/>
    <property type="evidence" value="ECO:0007669"/>
    <property type="project" value="InterPro"/>
</dbReference>
<name>A0A7X4GZB9_9BURK</name>
<evidence type="ECO:0000256" key="4">
    <source>
        <dbReference type="ARBA" id="ARBA00023125"/>
    </source>
</evidence>
<dbReference type="Pfam" id="PF02909">
    <property type="entry name" value="TetR_C_1"/>
    <property type="match status" value="1"/>
</dbReference>
<evidence type="ECO:0000256" key="2">
    <source>
        <dbReference type="ARBA" id="ARBA00022491"/>
    </source>
</evidence>
<dbReference type="Proteomes" id="UP000469734">
    <property type="component" value="Unassembled WGS sequence"/>
</dbReference>
<keyword evidence="2" id="KW-0678">Repressor</keyword>
<evidence type="ECO:0000313" key="11">
    <source>
        <dbReference type="Proteomes" id="UP000469734"/>
    </source>
</evidence>
<dbReference type="PRINTS" id="PR00400">
    <property type="entry name" value="TETREPRESSOR"/>
</dbReference>
<evidence type="ECO:0000256" key="1">
    <source>
        <dbReference type="ARBA" id="ARBA00002856"/>
    </source>
</evidence>
<keyword evidence="10" id="KW-1185">Reference proteome</keyword>
<dbReference type="PRINTS" id="PR00455">
    <property type="entry name" value="HTHTETR"/>
</dbReference>
<evidence type="ECO:0000259" key="7">
    <source>
        <dbReference type="PROSITE" id="PS50977"/>
    </source>
</evidence>
<evidence type="ECO:0000313" key="8">
    <source>
        <dbReference type="EMBL" id="MYM71354.1"/>
    </source>
</evidence>
<comment type="function">
    <text evidence="1">TetR is the repressor of the tetracycline resistance element; its N-terminal region forms a helix-turn-helix structure and binds DNA. Binding of tetracycline to TetR reduces the repressor affinity for the tetracycline resistance gene (tetA) promoter operator sites.</text>
</comment>
<keyword evidence="3" id="KW-0805">Transcription regulation</keyword>
<dbReference type="PROSITE" id="PS50977">
    <property type="entry name" value="HTH_TETR_2"/>
    <property type="match status" value="1"/>
</dbReference>
<feature type="domain" description="HTH tetR-type" evidence="7">
    <location>
        <begin position="2"/>
        <end position="62"/>
    </location>
</feature>